<reference evidence="3" key="1">
    <citation type="journal article" date="2014" name="Front. Microbiol.">
        <title>High frequency of phylogenetically diverse reductive dehalogenase-homologous genes in deep subseafloor sedimentary metagenomes.</title>
        <authorList>
            <person name="Kawai M."/>
            <person name="Futagami T."/>
            <person name="Toyoda A."/>
            <person name="Takaki Y."/>
            <person name="Nishi S."/>
            <person name="Hori S."/>
            <person name="Arai W."/>
            <person name="Tsubouchi T."/>
            <person name="Morono Y."/>
            <person name="Uchiyama I."/>
            <person name="Ito T."/>
            <person name="Fujiyama A."/>
            <person name="Inagaki F."/>
            <person name="Takami H."/>
        </authorList>
    </citation>
    <scope>NUCLEOTIDE SEQUENCE</scope>
    <source>
        <strain evidence="3">Expedition CK06-06</strain>
    </source>
</reference>
<name>X0W6I4_9ZZZZ</name>
<dbReference type="GO" id="GO:0015074">
    <property type="term" value="P:DNA integration"/>
    <property type="evidence" value="ECO:0007669"/>
    <property type="project" value="InterPro"/>
</dbReference>
<proteinExistence type="predicted"/>
<feature type="non-terminal residue" evidence="3">
    <location>
        <position position="1"/>
    </location>
</feature>
<keyword evidence="1" id="KW-0233">DNA recombination</keyword>
<dbReference type="SUPFAM" id="SSF56349">
    <property type="entry name" value="DNA breaking-rejoining enzymes"/>
    <property type="match status" value="1"/>
</dbReference>
<dbReference type="InterPro" id="IPR011010">
    <property type="entry name" value="DNA_brk_join_enz"/>
</dbReference>
<protein>
    <recommendedName>
        <fullName evidence="4">Tyr recombinase domain-containing protein</fullName>
    </recommendedName>
</protein>
<evidence type="ECO:0000256" key="1">
    <source>
        <dbReference type="ARBA" id="ARBA00023172"/>
    </source>
</evidence>
<dbReference type="GO" id="GO:0003677">
    <property type="term" value="F:DNA binding"/>
    <property type="evidence" value="ECO:0007669"/>
    <property type="project" value="InterPro"/>
</dbReference>
<evidence type="ECO:0008006" key="4">
    <source>
        <dbReference type="Google" id="ProtNLM"/>
    </source>
</evidence>
<sequence>DRRNPLGADEDGLFGIGRRGLPKCPPSFQKPPSRKKPPEDVFTIEEIGLWLAACQRATVPRAIPGVTPAAFWTSLVTWSYNVGTRITTTLSITWDMMVAADKLRVGPPIIKGANVQEFYVNELAQRAVRTIRRADPRLFPWPHGVTYLHRVRRALLEDAGIPPERQFGFHGLRKCLCTELMAINPMVAQKMMGHLGIAMSRDCYTSTRIVKRAMKKLPQPKRPDPQMRLF</sequence>
<dbReference type="AlphaFoldDB" id="X0W6I4"/>
<dbReference type="GO" id="GO:0006310">
    <property type="term" value="P:DNA recombination"/>
    <property type="evidence" value="ECO:0007669"/>
    <property type="project" value="UniProtKB-KW"/>
</dbReference>
<organism evidence="3">
    <name type="scientific">marine sediment metagenome</name>
    <dbReference type="NCBI Taxonomy" id="412755"/>
    <lineage>
        <taxon>unclassified sequences</taxon>
        <taxon>metagenomes</taxon>
        <taxon>ecological metagenomes</taxon>
    </lineage>
</organism>
<dbReference type="InterPro" id="IPR013762">
    <property type="entry name" value="Integrase-like_cat_sf"/>
</dbReference>
<feature type="region of interest" description="Disordered" evidence="2">
    <location>
        <begin position="1"/>
        <end position="38"/>
    </location>
</feature>
<gene>
    <name evidence="3" type="ORF">S01H1_53716</name>
</gene>
<dbReference type="Gene3D" id="1.10.443.10">
    <property type="entry name" value="Intergrase catalytic core"/>
    <property type="match status" value="1"/>
</dbReference>
<dbReference type="EMBL" id="BARS01034798">
    <property type="protein sequence ID" value="GAG26180.1"/>
    <property type="molecule type" value="Genomic_DNA"/>
</dbReference>
<comment type="caution">
    <text evidence="3">The sequence shown here is derived from an EMBL/GenBank/DDBJ whole genome shotgun (WGS) entry which is preliminary data.</text>
</comment>
<evidence type="ECO:0000313" key="3">
    <source>
        <dbReference type="EMBL" id="GAG26180.1"/>
    </source>
</evidence>
<evidence type="ECO:0000256" key="2">
    <source>
        <dbReference type="SAM" id="MobiDB-lite"/>
    </source>
</evidence>
<accession>X0W6I4</accession>